<dbReference type="InterPro" id="IPR041588">
    <property type="entry name" value="Integrase_H2C2"/>
</dbReference>
<sequence length="551" mass="63525">MRLIVPCGAVEVNSPYVFPSYSHEDLRQMQQADQSLKEVWKCWQSDWQAQDGTGLFSPEVRGWLKEKDKITEIQGVLYRQIMNAGKQSNQLLVPKVLKSTLIDMAHDQWGHQGIGRTIGILKARCYWPGLHKDVQKHIKKCFTCVATKAPTPKVRTPRRHLIAFRPLELVAMDFLKLDVGRGGYEDVLVITDAFTKYSQAIPCKNQTAVVVARALRDKWFTHYGVPLRLHSDQGRNFESSTIKELCKLYGISKSRTTPYHPEGNGQTERFNRTLCGMIRSLDPARRRNWPDLLSNLVFLYNSTPHRVTGMSPYRMMFGREPYTPLDQLLSNARKTWDEDFVNEQAAALQEAHKVAAEKIKTSKEKEKAKYDQLPQSTPLEVGARVLLRRTAFDGRHKLEDKFHRDPFVIVRVNPEGDVYGIRPLLGGPIQTVNRRLLTEDPRDVQQVEDPELAINEQEDILEETEPEDIQPILPWWFFLEQGGQEKMSQKETQLQIPKLYSADRLGKPRVYIQTLAIFHVLSYTIKWLSCIPLTYVLKFIVLIVMYFSTCT</sequence>
<dbReference type="GO" id="GO:0003676">
    <property type="term" value="F:nucleic acid binding"/>
    <property type="evidence" value="ECO:0007669"/>
    <property type="project" value="InterPro"/>
</dbReference>
<keyword evidence="1" id="KW-0812">Transmembrane</keyword>
<evidence type="ECO:0000259" key="2">
    <source>
        <dbReference type="PROSITE" id="PS50994"/>
    </source>
</evidence>
<dbReference type="AlphaFoldDB" id="A0A2G8LJK2"/>
<dbReference type="InterPro" id="IPR001584">
    <property type="entry name" value="Integrase_cat-core"/>
</dbReference>
<dbReference type="SUPFAM" id="SSF53098">
    <property type="entry name" value="Ribonuclease H-like"/>
    <property type="match status" value="1"/>
</dbReference>
<keyword evidence="4" id="KW-1185">Reference proteome</keyword>
<feature type="transmembrane region" description="Helical" evidence="1">
    <location>
        <begin position="525"/>
        <end position="547"/>
    </location>
</feature>
<dbReference type="FunFam" id="3.30.420.10:FF:000032">
    <property type="entry name" value="Retrovirus-related Pol polyprotein from transposon 297-like Protein"/>
    <property type="match status" value="1"/>
</dbReference>
<dbReference type="EMBL" id="MRZV01000057">
    <property type="protein sequence ID" value="PIK60429.1"/>
    <property type="molecule type" value="Genomic_DNA"/>
</dbReference>
<reference evidence="3 4" key="1">
    <citation type="journal article" date="2017" name="PLoS Biol.">
        <title>The sea cucumber genome provides insights into morphological evolution and visceral regeneration.</title>
        <authorList>
            <person name="Zhang X."/>
            <person name="Sun L."/>
            <person name="Yuan J."/>
            <person name="Sun Y."/>
            <person name="Gao Y."/>
            <person name="Zhang L."/>
            <person name="Li S."/>
            <person name="Dai H."/>
            <person name="Hamel J.F."/>
            <person name="Liu C."/>
            <person name="Yu Y."/>
            <person name="Liu S."/>
            <person name="Lin W."/>
            <person name="Guo K."/>
            <person name="Jin S."/>
            <person name="Xu P."/>
            <person name="Storey K.B."/>
            <person name="Huan P."/>
            <person name="Zhang T."/>
            <person name="Zhou Y."/>
            <person name="Zhang J."/>
            <person name="Lin C."/>
            <person name="Li X."/>
            <person name="Xing L."/>
            <person name="Huo D."/>
            <person name="Sun M."/>
            <person name="Wang L."/>
            <person name="Mercier A."/>
            <person name="Li F."/>
            <person name="Yang H."/>
            <person name="Xiang J."/>
        </authorList>
    </citation>
    <scope>NUCLEOTIDE SEQUENCE [LARGE SCALE GENOMIC DNA]</scope>
    <source>
        <strain evidence="3">Shaxun</strain>
        <tissue evidence="3">Muscle</tissue>
    </source>
</reference>
<proteinExistence type="predicted"/>
<gene>
    <name evidence="3" type="ORF">BSL78_02665</name>
</gene>
<evidence type="ECO:0000313" key="3">
    <source>
        <dbReference type="EMBL" id="PIK60429.1"/>
    </source>
</evidence>
<keyword evidence="1" id="KW-1133">Transmembrane helix</keyword>
<dbReference type="InterPro" id="IPR012337">
    <property type="entry name" value="RNaseH-like_sf"/>
</dbReference>
<comment type="caution">
    <text evidence="3">The sequence shown here is derived from an EMBL/GenBank/DDBJ whole genome shotgun (WGS) entry which is preliminary data.</text>
</comment>
<dbReference type="OrthoDB" id="4369127at2759"/>
<accession>A0A2G8LJK2</accession>
<dbReference type="Pfam" id="PF00665">
    <property type="entry name" value="rve"/>
    <property type="match status" value="1"/>
</dbReference>
<protein>
    <submittedName>
        <fullName evidence="3">Putative transposon Ty3-I Gag-Pol polyprotein</fullName>
    </submittedName>
</protein>
<dbReference type="FunFam" id="1.10.340.70:FF:000001">
    <property type="entry name" value="Retrovirus-related Pol polyprotein from transposon gypsy-like Protein"/>
    <property type="match status" value="1"/>
</dbReference>
<dbReference type="GO" id="GO:0015074">
    <property type="term" value="P:DNA integration"/>
    <property type="evidence" value="ECO:0007669"/>
    <property type="project" value="InterPro"/>
</dbReference>
<dbReference type="PROSITE" id="PS50994">
    <property type="entry name" value="INTEGRASE"/>
    <property type="match status" value="1"/>
</dbReference>
<dbReference type="InterPro" id="IPR036397">
    <property type="entry name" value="RNaseH_sf"/>
</dbReference>
<dbReference type="Gene3D" id="3.30.420.10">
    <property type="entry name" value="Ribonuclease H-like superfamily/Ribonuclease H"/>
    <property type="match status" value="1"/>
</dbReference>
<dbReference type="PANTHER" id="PTHR37984:SF15">
    <property type="entry name" value="INTEGRASE CATALYTIC DOMAIN-CONTAINING PROTEIN"/>
    <property type="match status" value="1"/>
</dbReference>
<feature type="domain" description="Integrase catalytic" evidence="2">
    <location>
        <begin position="162"/>
        <end position="320"/>
    </location>
</feature>
<keyword evidence="1" id="KW-0472">Membrane</keyword>
<dbReference type="Gene3D" id="1.10.340.70">
    <property type="match status" value="1"/>
</dbReference>
<evidence type="ECO:0000313" key="4">
    <source>
        <dbReference type="Proteomes" id="UP000230750"/>
    </source>
</evidence>
<dbReference type="PANTHER" id="PTHR37984">
    <property type="entry name" value="PROTEIN CBG26694"/>
    <property type="match status" value="1"/>
</dbReference>
<dbReference type="Proteomes" id="UP000230750">
    <property type="component" value="Unassembled WGS sequence"/>
</dbReference>
<organism evidence="3 4">
    <name type="scientific">Stichopus japonicus</name>
    <name type="common">Sea cucumber</name>
    <dbReference type="NCBI Taxonomy" id="307972"/>
    <lineage>
        <taxon>Eukaryota</taxon>
        <taxon>Metazoa</taxon>
        <taxon>Echinodermata</taxon>
        <taxon>Eleutherozoa</taxon>
        <taxon>Echinozoa</taxon>
        <taxon>Holothuroidea</taxon>
        <taxon>Aspidochirotacea</taxon>
        <taxon>Aspidochirotida</taxon>
        <taxon>Stichopodidae</taxon>
        <taxon>Apostichopus</taxon>
    </lineage>
</organism>
<dbReference type="InterPro" id="IPR050951">
    <property type="entry name" value="Retrovirus_Pol_polyprotein"/>
</dbReference>
<name>A0A2G8LJK2_STIJA</name>
<dbReference type="Pfam" id="PF17921">
    <property type="entry name" value="Integrase_H2C2"/>
    <property type="match status" value="1"/>
</dbReference>
<evidence type="ECO:0000256" key="1">
    <source>
        <dbReference type="SAM" id="Phobius"/>
    </source>
</evidence>